<protein>
    <recommendedName>
        <fullName evidence="2">DUF5641 domain-containing protein</fullName>
    </recommendedName>
</protein>
<feature type="region of interest" description="Disordered" evidence="1">
    <location>
        <begin position="146"/>
        <end position="175"/>
    </location>
</feature>
<keyword evidence="3" id="KW-1185">Reference proteome</keyword>
<evidence type="ECO:0000256" key="1">
    <source>
        <dbReference type="SAM" id="MobiDB-lite"/>
    </source>
</evidence>
<dbReference type="PANTHER" id="PTHR47331:SF1">
    <property type="entry name" value="GAG-LIKE PROTEIN"/>
    <property type="match status" value="1"/>
</dbReference>
<reference evidence="4" key="1">
    <citation type="submission" date="2025-08" db="UniProtKB">
        <authorList>
            <consortium name="RefSeq"/>
        </authorList>
    </citation>
    <scope>IDENTIFICATION</scope>
</reference>
<evidence type="ECO:0000259" key="2">
    <source>
        <dbReference type="Pfam" id="PF18701"/>
    </source>
</evidence>
<proteinExistence type="predicted"/>
<organism evidence="3 4">
    <name type="scientific">Drosophila suzukii</name>
    <name type="common">Spotted-wing drosophila fruit fly</name>
    <dbReference type="NCBI Taxonomy" id="28584"/>
    <lineage>
        <taxon>Eukaryota</taxon>
        <taxon>Metazoa</taxon>
        <taxon>Ecdysozoa</taxon>
        <taxon>Arthropoda</taxon>
        <taxon>Hexapoda</taxon>
        <taxon>Insecta</taxon>
        <taxon>Pterygota</taxon>
        <taxon>Neoptera</taxon>
        <taxon>Endopterygota</taxon>
        <taxon>Diptera</taxon>
        <taxon>Brachycera</taxon>
        <taxon>Muscomorpha</taxon>
        <taxon>Ephydroidea</taxon>
        <taxon>Drosophilidae</taxon>
        <taxon>Drosophila</taxon>
        <taxon>Sophophora</taxon>
    </lineage>
</organism>
<gene>
    <name evidence="4" type="primary">LOC139355115</name>
</gene>
<dbReference type="InterPro" id="IPR040676">
    <property type="entry name" value="DUF5641"/>
</dbReference>
<evidence type="ECO:0000313" key="3">
    <source>
        <dbReference type="Proteomes" id="UP001652628"/>
    </source>
</evidence>
<dbReference type="GeneID" id="139355115"/>
<evidence type="ECO:0000313" key="4">
    <source>
        <dbReference type="RefSeq" id="XP_070855546.1"/>
    </source>
</evidence>
<feature type="domain" description="DUF5641" evidence="2">
    <location>
        <begin position="115"/>
        <end position="150"/>
    </location>
</feature>
<dbReference type="Pfam" id="PF18701">
    <property type="entry name" value="DUF5641"/>
    <property type="match status" value="1"/>
</dbReference>
<sequence length="175" mass="19558">MRDFRSRLEEHGGGIGTFALKKECEFAFIPPRAPHFGGLWHLFFRTVGKDILTADELGTLLTSVEAVLNSRPFGAISSDPNDGEALSPGHLLIGGALLAPPSAALPDQLSPTCMRRWRSVLSLRHRFWQRLSREYASSLQARKKWHRGSSHRRRRGQSSAAAVDDWACRGGTRRR</sequence>
<dbReference type="RefSeq" id="XP_070855546.1">
    <property type="nucleotide sequence ID" value="XM_070999445.1"/>
</dbReference>
<feature type="compositionally biased region" description="Basic residues" evidence="1">
    <location>
        <begin position="146"/>
        <end position="156"/>
    </location>
</feature>
<dbReference type="Proteomes" id="UP001652628">
    <property type="component" value="Unplaced"/>
</dbReference>
<dbReference type="PANTHER" id="PTHR47331">
    <property type="entry name" value="PHD-TYPE DOMAIN-CONTAINING PROTEIN"/>
    <property type="match status" value="1"/>
</dbReference>
<accession>A0ABM4TZZ0</accession>
<name>A0ABM4TZZ0_DROSZ</name>